<evidence type="ECO:0000313" key="2">
    <source>
        <dbReference type="Proteomes" id="UP000475265"/>
    </source>
</evidence>
<gene>
    <name evidence="1" type="ORF">FX983_00100</name>
</gene>
<protein>
    <submittedName>
        <fullName evidence="1">tRNA3(Ser)-specific nuclease WapA</fullName>
        <ecNumber evidence="1">3.1.-.-</ecNumber>
    </submittedName>
</protein>
<dbReference type="InterPro" id="IPR022385">
    <property type="entry name" value="Rhs_assc_core"/>
</dbReference>
<dbReference type="InterPro" id="IPR050708">
    <property type="entry name" value="T6SS_VgrG/RHS"/>
</dbReference>
<sequence length="923" mass="103313">MTVRHDAATPTLSVTDPRALVIRNVGYCRHPDKPAIEARITRQTFDATGRVVESWDPRLWDAASKPNLATLYGLSGQALLTDSVDAGWQLSLLDQAGSLRSYWDGRGNQRQSDYDDQQRLVAVTEQALGESPDVVERCLYADANDAFAQHNQCGQLIRHDNPGGHQLFSDYGLAGALLVESRRFLTTLETPDWPLDLNARNEYLEEQSFVTNHRFNPTGELRRQTDAMGNVRAFHHDVAGKPCETWLLQSGTGKKLQCLISDIRYNAYDQIESETAGNGVITLAEYGADDARLLRLVAGVPNQRPLQDLNYVYDPVGNIVELEDKSQAVIHFNSQRIEPINCYRYDSLYQLVEAKGWEVATPSHGPALPGFLHLPLDPNQRRNYTQTFDYDPAGNLTTRHHSGAPGFSMFTSIHSNRSLAQREDGSLPGESHISLGFDAAGNQLELQRGQAMTWDIRNQLSRVTLVKRESAPDDYQCYVYDRPGHRLQKVSFIQTSGQTLCTEVRYLPGLEIHRACDGDERHVISVDAGRDAVRALHWPHDTRSDHLRYSLSDHLGSCALELDDEAGVLTREHYYPFGGTACWAGKGALVAKYKTIRYSGKERDATGLYYYGYRYYAPWLQRWLNTDPAKSADGLNYFLFVKNDPISHRDPVGLMRRGDAAFNMRKAEDASSDADRASMSLRALSALTTSRREVHSAEKFKALVNVVIARNKELKALGEFVFSANVETPVDRSYFWSGDTIDSTGKVVYSAMLTAQFLARKTRGMTVEMTPGGEKLNVYKNLNYVGSNSTKIGFMYLKERFKYMDSPTARGDLLAGSALRAGGGVRAVLGDKFFDSDENPLNDSERGVAGTLWDVLSIRYARGAKGTVNVIHAASVNDAYFYGDIYSKSTWLTREKVALEAENKTKIFERFHEDLTALQLKGY</sequence>
<evidence type="ECO:0000313" key="1">
    <source>
        <dbReference type="EMBL" id="KAF2392151.1"/>
    </source>
</evidence>
<name>A0A6L5BU00_9PSED</name>
<dbReference type="GO" id="GO:0016787">
    <property type="term" value="F:hydrolase activity"/>
    <property type="evidence" value="ECO:0007669"/>
    <property type="project" value="UniProtKB-KW"/>
</dbReference>
<dbReference type="Proteomes" id="UP000475265">
    <property type="component" value="Unassembled WGS sequence"/>
</dbReference>
<dbReference type="PANTHER" id="PTHR32305:SF15">
    <property type="entry name" value="PROTEIN RHSA-RELATED"/>
    <property type="match status" value="1"/>
</dbReference>
<dbReference type="RefSeq" id="WP_163907710.1">
    <property type="nucleotide sequence ID" value="NZ_JAAAXX010000001.1"/>
</dbReference>
<proteinExistence type="predicted"/>
<dbReference type="AlphaFoldDB" id="A0A6L5BU00"/>
<dbReference type="SUPFAM" id="SSF52309">
    <property type="entry name" value="N-(deoxy)ribosyltransferase-like"/>
    <property type="match status" value="1"/>
</dbReference>
<organism evidence="1 2">
    <name type="scientific">Pseudomonas frederiksbergensis</name>
    <dbReference type="NCBI Taxonomy" id="104087"/>
    <lineage>
        <taxon>Bacteria</taxon>
        <taxon>Pseudomonadati</taxon>
        <taxon>Pseudomonadota</taxon>
        <taxon>Gammaproteobacteria</taxon>
        <taxon>Pseudomonadales</taxon>
        <taxon>Pseudomonadaceae</taxon>
        <taxon>Pseudomonas</taxon>
    </lineage>
</organism>
<dbReference type="PANTHER" id="PTHR32305">
    <property type="match status" value="1"/>
</dbReference>
<reference evidence="1 2" key="1">
    <citation type="submission" date="2019-12" db="EMBL/GenBank/DDBJ databases">
        <title>Endophytic bacteria associated with Panax ginseng seedlings.</title>
        <authorList>
            <person name="Park J.M."/>
            <person name="Shin R."/>
            <person name="Jo S.H."/>
        </authorList>
    </citation>
    <scope>NUCLEOTIDE SEQUENCE [LARGE SCALE GENOMIC DNA]</scope>
    <source>
        <strain evidence="1 2">PgKB32</strain>
    </source>
</reference>
<dbReference type="NCBIfam" id="TIGR03696">
    <property type="entry name" value="Rhs_assc_core"/>
    <property type="match status" value="1"/>
</dbReference>
<comment type="caution">
    <text evidence="1">The sequence shown here is derived from an EMBL/GenBank/DDBJ whole genome shotgun (WGS) entry which is preliminary data.</text>
</comment>
<keyword evidence="1" id="KW-0378">Hydrolase</keyword>
<dbReference type="Gene3D" id="2.180.10.10">
    <property type="entry name" value="RHS repeat-associated core"/>
    <property type="match status" value="1"/>
</dbReference>
<dbReference type="EC" id="3.1.-.-" evidence="1"/>
<accession>A0A6L5BU00</accession>
<dbReference type="EMBL" id="JAAAXX010000001">
    <property type="protein sequence ID" value="KAF2392151.1"/>
    <property type="molecule type" value="Genomic_DNA"/>
</dbReference>